<name>A0A366LJQ4_9ACTN</name>
<dbReference type="InterPro" id="IPR020825">
    <property type="entry name" value="Phe-tRNA_synthase-like_B3/B4"/>
</dbReference>
<dbReference type="SUPFAM" id="SSF56037">
    <property type="entry name" value="PheT/TilS domain"/>
    <property type="match status" value="1"/>
</dbReference>
<dbReference type="AlphaFoldDB" id="A0A366LJQ4"/>
<dbReference type="Proteomes" id="UP000253303">
    <property type="component" value="Unassembled WGS sequence"/>
</dbReference>
<sequence length="239" mass="25927">MYIQHSPALWADHPELVAGVVHAAGIEPGVSVAARAEPFYATARGRLSAGPESEFPEIQAWRRTFARMGLKPTQYRCASESLLRRFRKEGALPRIHPLIDLCNAVSLAFAIPVAALDLTRVAGGLEVRPATGEEEYETFGGDTEHPAPGEVTFVDEAGRAHARRWTNRQSGLSAVRDATTSVLIIAEATHETASADVPRLIDALAAELRALWPVSPATAVLSRHSPRFTMPAPEQALRR</sequence>
<evidence type="ECO:0000313" key="3">
    <source>
        <dbReference type="Proteomes" id="UP000253303"/>
    </source>
</evidence>
<organism evidence="2 3">
    <name type="scientific">Spongiactinospora rosea</name>
    <dbReference type="NCBI Taxonomy" id="2248750"/>
    <lineage>
        <taxon>Bacteria</taxon>
        <taxon>Bacillati</taxon>
        <taxon>Actinomycetota</taxon>
        <taxon>Actinomycetes</taxon>
        <taxon>Streptosporangiales</taxon>
        <taxon>Streptosporangiaceae</taxon>
        <taxon>Spongiactinospora</taxon>
    </lineage>
</organism>
<dbReference type="GO" id="GO:0004826">
    <property type="term" value="F:phenylalanine-tRNA ligase activity"/>
    <property type="evidence" value="ECO:0007669"/>
    <property type="project" value="InterPro"/>
</dbReference>
<evidence type="ECO:0000259" key="1">
    <source>
        <dbReference type="SMART" id="SM00873"/>
    </source>
</evidence>
<dbReference type="InterPro" id="IPR005146">
    <property type="entry name" value="B3/B4_tRNA-bd"/>
</dbReference>
<dbReference type="Gene3D" id="3.50.40.10">
    <property type="entry name" value="Phenylalanyl-trna Synthetase, Chain B, domain 3"/>
    <property type="match status" value="1"/>
</dbReference>
<dbReference type="EMBL" id="QMEY01000038">
    <property type="protein sequence ID" value="RBQ14115.1"/>
    <property type="molecule type" value="Genomic_DNA"/>
</dbReference>
<gene>
    <name evidence="2" type="ORF">DP939_42385</name>
</gene>
<dbReference type="SMART" id="SM00873">
    <property type="entry name" value="B3_4"/>
    <property type="match status" value="1"/>
</dbReference>
<proteinExistence type="predicted"/>
<keyword evidence="3" id="KW-1185">Reference proteome</keyword>
<reference evidence="2 3" key="1">
    <citation type="submission" date="2018-06" db="EMBL/GenBank/DDBJ databases">
        <title>Sphaerisporangium craniellae sp. nov., isolated from a marine sponge in the South China Sea.</title>
        <authorList>
            <person name="Li L."/>
        </authorList>
    </citation>
    <scope>NUCLEOTIDE SEQUENCE [LARGE SCALE GENOMIC DNA]</scope>
    <source>
        <strain evidence="2 3">LHW63015</strain>
    </source>
</reference>
<feature type="domain" description="B3/B4 tRNA-binding" evidence="1">
    <location>
        <begin position="59"/>
        <end position="210"/>
    </location>
</feature>
<dbReference type="OrthoDB" id="276580at2"/>
<dbReference type="RefSeq" id="WP_113986491.1">
    <property type="nucleotide sequence ID" value="NZ_QMEY01000038.1"/>
</dbReference>
<comment type="caution">
    <text evidence="2">The sequence shown here is derived from an EMBL/GenBank/DDBJ whole genome shotgun (WGS) entry which is preliminary data.</text>
</comment>
<evidence type="ECO:0000313" key="2">
    <source>
        <dbReference type="EMBL" id="RBQ14115.1"/>
    </source>
</evidence>
<protein>
    <recommendedName>
        <fullName evidence="1">B3/B4 tRNA-binding domain-containing protein</fullName>
    </recommendedName>
</protein>
<dbReference type="GO" id="GO:0003723">
    <property type="term" value="F:RNA binding"/>
    <property type="evidence" value="ECO:0007669"/>
    <property type="project" value="InterPro"/>
</dbReference>
<dbReference type="Pfam" id="PF03483">
    <property type="entry name" value="B3_4"/>
    <property type="match status" value="1"/>
</dbReference>
<dbReference type="PANTHER" id="PTHR39209:SF2">
    <property type="entry name" value="CYTOPLASMIC PROTEIN"/>
    <property type="match status" value="1"/>
</dbReference>
<dbReference type="PANTHER" id="PTHR39209">
    <property type="match status" value="1"/>
</dbReference>
<accession>A0A366LJQ4</accession>